<evidence type="ECO:0000313" key="8">
    <source>
        <dbReference type="EMBL" id="MBO8445117.1"/>
    </source>
</evidence>
<comment type="caution">
    <text evidence="8">The sequence shown here is derived from an EMBL/GenBank/DDBJ whole genome shotgun (WGS) entry which is preliminary data.</text>
</comment>
<evidence type="ECO:0000256" key="3">
    <source>
        <dbReference type="ARBA" id="ARBA00022475"/>
    </source>
</evidence>
<comment type="subcellular location">
    <subcellularLocation>
        <location evidence="1">Cell membrane</location>
        <topology evidence="1">Multi-pass membrane protein</topology>
    </subcellularLocation>
</comment>
<feature type="transmembrane region" description="Helical" evidence="7">
    <location>
        <begin position="76"/>
        <end position="101"/>
    </location>
</feature>
<feature type="transmembrane region" description="Helical" evidence="7">
    <location>
        <begin position="113"/>
        <end position="130"/>
    </location>
</feature>
<dbReference type="Pfam" id="PF02417">
    <property type="entry name" value="Chromate_transp"/>
    <property type="match status" value="1"/>
</dbReference>
<sequence length="184" mass="20301">MASYWQILIVFAKIGAFTIGGGYAMIPIIESEIIKRGWIEEKDFSDILALAQSAPGLLAVNISIFIGYRLKGVKGSIVATLGSIFPSFLIILLIAMIFSGFQDDPIVIRIFQGIRPVVVALIAVPMLQMAKKANRNWFSWTISIATICLVAFLKVSPIYILIIVTVISYTAAKYRDSARKKEGR</sequence>
<dbReference type="PANTHER" id="PTHR43663:SF2">
    <property type="entry name" value="CHROMATE TRANSPORT PROTEIN-RELATED"/>
    <property type="match status" value="1"/>
</dbReference>
<reference evidence="8" key="2">
    <citation type="journal article" date="2021" name="PeerJ">
        <title>Extensive microbial diversity within the chicken gut microbiome revealed by metagenomics and culture.</title>
        <authorList>
            <person name="Gilroy R."/>
            <person name="Ravi A."/>
            <person name="Getino M."/>
            <person name="Pursley I."/>
            <person name="Horton D.L."/>
            <person name="Alikhan N.F."/>
            <person name="Baker D."/>
            <person name="Gharbi K."/>
            <person name="Hall N."/>
            <person name="Watson M."/>
            <person name="Adriaenssens E.M."/>
            <person name="Foster-Nyarko E."/>
            <person name="Jarju S."/>
            <person name="Secka A."/>
            <person name="Antonio M."/>
            <person name="Oren A."/>
            <person name="Chaudhuri R.R."/>
            <person name="La Ragione R."/>
            <person name="Hildebrand F."/>
            <person name="Pallen M.J."/>
        </authorList>
    </citation>
    <scope>NUCLEOTIDE SEQUENCE</scope>
    <source>
        <strain evidence="8">D5-748</strain>
    </source>
</reference>
<dbReference type="GO" id="GO:0015109">
    <property type="term" value="F:chromate transmembrane transporter activity"/>
    <property type="evidence" value="ECO:0007669"/>
    <property type="project" value="InterPro"/>
</dbReference>
<evidence type="ECO:0000313" key="9">
    <source>
        <dbReference type="Proteomes" id="UP000823619"/>
    </source>
</evidence>
<reference evidence="8" key="1">
    <citation type="submission" date="2020-10" db="EMBL/GenBank/DDBJ databases">
        <authorList>
            <person name="Gilroy R."/>
        </authorList>
    </citation>
    <scope>NUCLEOTIDE SEQUENCE</scope>
    <source>
        <strain evidence="8">D5-748</strain>
    </source>
</reference>
<organism evidence="8 9">
    <name type="scientific">Candidatus Cryptobacteroides merdavium</name>
    <dbReference type="NCBI Taxonomy" id="2840769"/>
    <lineage>
        <taxon>Bacteria</taxon>
        <taxon>Pseudomonadati</taxon>
        <taxon>Bacteroidota</taxon>
        <taxon>Bacteroidia</taxon>
        <taxon>Bacteroidales</taxon>
        <taxon>Candidatus Cryptobacteroides</taxon>
    </lineage>
</organism>
<keyword evidence="5 7" id="KW-1133">Transmembrane helix</keyword>
<name>A0A9D9ED74_9BACT</name>
<keyword evidence="3" id="KW-1003">Cell membrane</keyword>
<evidence type="ECO:0000256" key="4">
    <source>
        <dbReference type="ARBA" id="ARBA00022692"/>
    </source>
</evidence>
<feature type="transmembrane region" description="Helical" evidence="7">
    <location>
        <begin position="142"/>
        <end position="171"/>
    </location>
</feature>
<evidence type="ECO:0000256" key="2">
    <source>
        <dbReference type="ARBA" id="ARBA00005262"/>
    </source>
</evidence>
<protein>
    <submittedName>
        <fullName evidence="8">Chromate transporter</fullName>
    </submittedName>
</protein>
<accession>A0A9D9ED74</accession>
<dbReference type="InterPro" id="IPR003370">
    <property type="entry name" value="Chromate_transpt"/>
</dbReference>
<evidence type="ECO:0000256" key="7">
    <source>
        <dbReference type="SAM" id="Phobius"/>
    </source>
</evidence>
<feature type="transmembrane region" description="Helical" evidence="7">
    <location>
        <begin position="47"/>
        <end position="70"/>
    </location>
</feature>
<evidence type="ECO:0000256" key="5">
    <source>
        <dbReference type="ARBA" id="ARBA00022989"/>
    </source>
</evidence>
<dbReference type="InterPro" id="IPR052518">
    <property type="entry name" value="CHR_Transporter"/>
</dbReference>
<keyword evidence="4 7" id="KW-0812">Transmembrane</keyword>
<evidence type="ECO:0000256" key="1">
    <source>
        <dbReference type="ARBA" id="ARBA00004651"/>
    </source>
</evidence>
<dbReference type="PANTHER" id="PTHR43663">
    <property type="entry name" value="CHROMATE TRANSPORT PROTEIN-RELATED"/>
    <property type="match status" value="1"/>
</dbReference>
<gene>
    <name evidence="8" type="ORF">IAC23_05410</name>
</gene>
<dbReference type="AlphaFoldDB" id="A0A9D9ED74"/>
<comment type="similarity">
    <text evidence="2">Belongs to the chromate ion transporter (CHR) (TC 2.A.51) family.</text>
</comment>
<dbReference type="Proteomes" id="UP000823619">
    <property type="component" value="Unassembled WGS sequence"/>
</dbReference>
<feature type="transmembrane region" description="Helical" evidence="7">
    <location>
        <begin position="6"/>
        <end position="26"/>
    </location>
</feature>
<evidence type="ECO:0000256" key="6">
    <source>
        <dbReference type="ARBA" id="ARBA00023136"/>
    </source>
</evidence>
<dbReference type="EMBL" id="JADIMO010000064">
    <property type="protein sequence ID" value="MBO8445117.1"/>
    <property type="molecule type" value="Genomic_DNA"/>
</dbReference>
<keyword evidence="6 7" id="KW-0472">Membrane</keyword>
<proteinExistence type="inferred from homology"/>
<dbReference type="GO" id="GO:0005886">
    <property type="term" value="C:plasma membrane"/>
    <property type="evidence" value="ECO:0007669"/>
    <property type="project" value="UniProtKB-SubCell"/>
</dbReference>